<comment type="subcellular location">
    <subcellularLocation>
        <location evidence="1 7">Cell membrane</location>
        <topology evidence="1 7">Multi-pass membrane protein</topology>
    </subcellularLocation>
</comment>
<feature type="transmembrane region" description="Helical" evidence="7">
    <location>
        <begin position="200"/>
        <end position="218"/>
    </location>
</feature>
<reference evidence="9 10" key="1">
    <citation type="submission" date="2016-10" db="EMBL/GenBank/DDBJ databases">
        <authorList>
            <person name="Varghese N."/>
            <person name="Submissions S."/>
        </authorList>
    </citation>
    <scope>NUCLEOTIDE SEQUENCE [LARGE SCALE GENOMIC DNA]</scope>
    <source>
        <strain evidence="9 10">DSM 21822</strain>
    </source>
</reference>
<evidence type="ECO:0000256" key="4">
    <source>
        <dbReference type="ARBA" id="ARBA00022692"/>
    </source>
</evidence>
<comment type="similarity">
    <text evidence="7">Belongs to the binding-protein-dependent transport system permease family.</text>
</comment>
<keyword evidence="4 7" id="KW-0812">Transmembrane</keyword>
<evidence type="ECO:0000256" key="7">
    <source>
        <dbReference type="RuleBase" id="RU363032"/>
    </source>
</evidence>
<evidence type="ECO:0000313" key="10">
    <source>
        <dbReference type="Proteomes" id="UP000323300"/>
    </source>
</evidence>
<dbReference type="PROSITE" id="PS50928">
    <property type="entry name" value="ABC_TM1"/>
    <property type="match status" value="1"/>
</dbReference>
<organism evidence="9 10">
    <name type="scientific">Neomesorhizobium albiziae</name>
    <dbReference type="NCBI Taxonomy" id="335020"/>
    <lineage>
        <taxon>Bacteria</taxon>
        <taxon>Pseudomonadati</taxon>
        <taxon>Pseudomonadota</taxon>
        <taxon>Alphaproteobacteria</taxon>
        <taxon>Hyphomicrobiales</taxon>
        <taxon>Phyllobacteriaceae</taxon>
        <taxon>Neomesorhizobium</taxon>
    </lineage>
</organism>
<evidence type="ECO:0000313" key="9">
    <source>
        <dbReference type="EMBL" id="SFL22836.1"/>
    </source>
</evidence>
<dbReference type="Gene3D" id="1.10.3720.10">
    <property type="entry name" value="MetI-like"/>
    <property type="match status" value="1"/>
</dbReference>
<dbReference type="GO" id="GO:0005886">
    <property type="term" value="C:plasma membrane"/>
    <property type="evidence" value="ECO:0007669"/>
    <property type="project" value="UniProtKB-SubCell"/>
</dbReference>
<evidence type="ECO:0000259" key="8">
    <source>
        <dbReference type="PROSITE" id="PS50928"/>
    </source>
</evidence>
<feature type="transmembrane region" description="Helical" evidence="7">
    <location>
        <begin position="6"/>
        <end position="27"/>
    </location>
</feature>
<accession>A0A1I4G175</accession>
<keyword evidence="3" id="KW-1003">Cell membrane</keyword>
<dbReference type="InterPro" id="IPR045621">
    <property type="entry name" value="BPD_transp_1_N"/>
</dbReference>
<dbReference type="OrthoDB" id="9805855at2"/>
<gene>
    <name evidence="9" type="ORF">SAMN04488498_1673</name>
</gene>
<dbReference type="PANTHER" id="PTHR43163">
    <property type="entry name" value="DIPEPTIDE TRANSPORT SYSTEM PERMEASE PROTEIN DPPB-RELATED"/>
    <property type="match status" value="1"/>
</dbReference>
<evidence type="ECO:0000256" key="3">
    <source>
        <dbReference type="ARBA" id="ARBA00022475"/>
    </source>
</evidence>
<feature type="transmembrane region" description="Helical" evidence="7">
    <location>
        <begin position="256"/>
        <end position="282"/>
    </location>
</feature>
<dbReference type="InterPro" id="IPR000515">
    <property type="entry name" value="MetI-like"/>
</dbReference>
<keyword evidence="2 7" id="KW-0813">Transport</keyword>
<dbReference type="RefSeq" id="WP_149764706.1">
    <property type="nucleotide sequence ID" value="NZ_BSPE01000003.1"/>
</dbReference>
<dbReference type="Proteomes" id="UP000323300">
    <property type="component" value="Unassembled WGS sequence"/>
</dbReference>
<dbReference type="GO" id="GO:0071916">
    <property type="term" value="F:dipeptide transmembrane transporter activity"/>
    <property type="evidence" value="ECO:0007669"/>
    <property type="project" value="TreeGrafter"/>
</dbReference>
<evidence type="ECO:0000256" key="5">
    <source>
        <dbReference type="ARBA" id="ARBA00022989"/>
    </source>
</evidence>
<dbReference type="InterPro" id="IPR035906">
    <property type="entry name" value="MetI-like_sf"/>
</dbReference>
<proteinExistence type="inferred from homology"/>
<keyword evidence="5 7" id="KW-1133">Transmembrane helix</keyword>
<dbReference type="Pfam" id="PF19300">
    <property type="entry name" value="BPD_transp_1_N"/>
    <property type="match status" value="1"/>
</dbReference>
<feature type="transmembrane region" description="Helical" evidence="7">
    <location>
        <begin position="169"/>
        <end position="188"/>
    </location>
</feature>
<dbReference type="AlphaFoldDB" id="A0A1I4G175"/>
<dbReference type="PANTHER" id="PTHR43163:SF6">
    <property type="entry name" value="DIPEPTIDE TRANSPORT SYSTEM PERMEASE PROTEIN DPPB-RELATED"/>
    <property type="match status" value="1"/>
</dbReference>
<keyword evidence="10" id="KW-1185">Reference proteome</keyword>
<name>A0A1I4G175_9HYPH</name>
<feature type="transmembrane region" description="Helical" evidence="7">
    <location>
        <begin position="102"/>
        <end position="123"/>
    </location>
</feature>
<evidence type="ECO:0000256" key="1">
    <source>
        <dbReference type="ARBA" id="ARBA00004651"/>
    </source>
</evidence>
<dbReference type="Pfam" id="PF00528">
    <property type="entry name" value="BPD_transp_1"/>
    <property type="match status" value="1"/>
</dbReference>
<keyword evidence="6 7" id="KW-0472">Membrane</keyword>
<dbReference type="CDD" id="cd06261">
    <property type="entry name" value="TM_PBP2"/>
    <property type="match status" value="1"/>
</dbReference>
<protein>
    <submittedName>
        <fullName evidence="9">Dipeptide transport system permease protein</fullName>
    </submittedName>
</protein>
<feature type="domain" description="ABC transmembrane type-1" evidence="8">
    <location>
        <begin position="96"/>
        <end position="325"/>
    </location>
</feature>
<evidence type="ECO:0000256" key="6">
    <source>
        <dbReference type="ARBA" id="ARBA00023136"/>
    </source>
</evidence>
<feature type="transmembrane region" description="Helical" evidence="7">
    <location>
        <begin position="302"/>
        <end position="328"/>
    </location>
</feature>
<feature type="transmembrane region" description="Helical" evidence="7">
    <location>
        <begin position="135"/>
        <end position="157"/>
    </location>
</feature>
<dbReference type="SUPFAM" id="SSF161098">
    <property type="entry name" value="MetI-like"/>
    <property type="match status" value="1"/>
</dbReference>
<evidence type="ECO:0000256" key="2">
    <source>
        <dbReference type="ARBA" id="ARBA00022448"/>
    </source>
</evidence>
<sequence>MLRFLLGRLAVLIPTFIGVSIIAFSFIRMLPGDPVALLSGERVMSPERHAEISHALGYDRPIVIQYLDYLWGIMQGDFGTSISTKGSVLEQFFQLFPATLELSICAIIFAIVLGIPAGVFAAVKRGSFFDQMTMGTALVGFSMPIFWWGLLLIILFSGILQWTPVSGRISLMFFFPPVTGFMLIDSLLSGQEGAFKSAASHLVLPTIVLGTIPLAVIARQTRSAMLEVLSEDYVRTARAKGLSTFRVIGVHALRNAMIPVITTIGLQVGVMLAGAILTETIFSWPGIGKWMVDSVSRRDYPVIQGGLLLIAGIIMLVNLVVDLLYGLINPRIRH</sequence>
<dbReference type="EMBL" id="FOSL01000067">
    <property type="protein sequence ID" value="SFL22836.1"/>
    <property type="molecule type" value="Genomic_DNA"/>
</dbReference>